<dbReference type="Proteomes" id="UP000054698">
    <property type="component" value="Unassembled WGS sequence"/>
</dbReference>
<dbReference type="InterPro" id="IPR003331">
    <property type="entry name" value="UDP_GlcNAc_Epimerase_2_dom"/>
</dbReference>
<sequence length="387" mass="42430">MRKIAVFTATRAEYGLLYWLMKAIQDSSDLDLQVLVSGMHLAPQFGETWKEIEADGFKIDEKVEMLLASDSPAGVVKSMGLATIGFADALSRLNPDVLFLLGDRFETLAIAQAALIMKIPIAHAHGGELTLGAYDDSIRHAVTKMSSLHFVAAEEYRRRVIQMGEEPGSVFNVGALGLEHTIKTACLSSAGLADELQIPLHEPYFLVTYHPATNADEPVEASFKALLQTLEDWPNHQVLFTYPNADNGGHIIIQLLEHYCKTNPGRAFAVKSLGFKKYLSAVAHAEAVIGNSSSGIIEVPAFGVPTVNIGLRQEGRLAADSILHSRTDYPAIKEALSKALSPAFKEKCRQVINPYGNGEVSGRILPVLKNYQLSTVKHFQDWNFHYA</sequence>
<gene>
    <name evidence="2" type="primary">neuC</name>
    <name evidence="2" type="ORF">Lfee_1067</name>
    <name evidence="3" type="ORF">NCTC12022_02013</name>
</gene>
<dbReference type="PANTHER" id="PTHR43174">
    <property type="entry name" value="UDP-N-ACETYLGLUCOSAMINE 2-EPIMERASE"/>
    <property type="match status" value="1"/>
</dbReference>
<dbReference type="GO" id="GO:0006047">
    <property type="term" value="P:UDP-N-acetylglucosamine metabolic process"/>
    <property type="evidence" value="ECO:0007669"/>
    <property type="project" value="InterPro"/>
</dbReference>
<dbReference type="NCBIfam" id="TIGR03568">
    <property type="entry name" value="NeuC_NnaA"/>
    <property type="match status" value="1"/>
</dbReference>
<organism evidence="2 4">
    <name type="scientific">Legionella feeleii</name>
    <dbReference type="NCBI Taxonomy" id="453"/>
    <lineage>
        <taxon>Bacteria</taxon>
        <taxon>Pseudomonadati</taxon>
        <taxon>Pseudomonadota</taxon>
        <taxon>Gammaproteobacteria</taxon>
        <taxon>Legionellales</taxon>
        <taxon>Legionellaceae</taxon>
        <taxon>Legionella</taxon>
    </lineage>
</organism>
<dbReference type="PANTHER" id="PTHR43174:SF3">
    <property type="entry name" value="UDP-N-ACETYLGLUCOSAMINE 2-EPIMERASE"/>
    <property type="match status" value="1"/>
</dbReference>
<dbReference type="Pfam" id="PF02350">
    <property type="entry name" value="Epimerase_2"/>
    <property type="match status" value="1"/>
</dbReference>
<dbReference type="AlphaFoldDB" id="A0A0W0U1A7"/>
<name>A0A0W0U1A7_9GAMM</name>
<dbReference type="STRING" id="453.Lfee_1067"/>
<dbReference type="InterPro" id="IPR029767">
    <property type="entry name" value="WecB-like"/>
</dbReference>
<keyword evidence="4" id="KW-1185">Reference proteome</keyword>
<evidence type="ECO:0000313" key="4">
    <source>
        <dbReference type="Proteomes" id="UP000054698"/>
    </source>
</evidence>
<keyword evidence="3" id="KW-0413">Isomerase</keyword>
<reference evidence="3 5" key="2">
    <citation type="submission" date="2018-06" db="EMBL/GenBank/DDBJ databases">
        <authorList>
            <consortium name="Pathogen Informatics"/>
            <person name="Doyle S."/>
        </authorList>
    </citation>
    <scope>NUCLEOTIDE SEQUENCE [LARGE SCALE GENOMIC DNA]</scope>
    <source>
        <strain evidence="3 5">NCTC12022</strain>
    </source>
</reference>
<dbReference type="CDD" id="cd03786">
    <property type="entry name" value="GTB_UDP-GlcNAc_2-Epimerase"/>
    <property type="match status" value="1"/>
</dbReference>
<dbReference type="EMBL" id="LNYB01000031">
    <property type="protein sequence ID" value="KTD01463.1"/>
    <property type="molecule type" value="Genomic_DNA"/>
</dbReference>
<dbReference type="PATRIC" id="fig|453.4.peg.1148"/>
<dbReference type="RefSeq" id="WP_058444639.1">
    <property type="nucleotide sequence ID" value="NZ_CAAAHT010000008.1"/>
</dbReference>
<feature type="domain" description="UDP-N-acetylglucosamine 2-epimerase" evidence="1">
    <location>
        <begin position="22"/>
        <end position="369"/>
    </location>
</feature>
<reference evidence="2 4" key="1">
    <citation type="submission" date="2015-11" db="EMBL/GenBank/DDBJ databases">
        <title>Genomic analysis of 38 Legionella species identifies large and diverse effector repertoires.</title>
        <authorList>
            <person name="Burstein D."/>
            <person name="Amaro F."/>
            <person name="Zusman T."/>
            <person name="Lifshitz Z."/>
            <person name="Cohen O."/>
            <person name="Gilbert J.A."/>
            <person name="Pupko T."/>
            <person name="Shuman H.A."/>
            <person name="Segal G."/>
        </authorList>
    </citation>
    <scope>NUCLEOTIDE SEQUENCE [LARGE SCALE GENOMIC DNA]</scope>
    <source>
        <strain evidence="2 4">WO-44C</strain>
    </source>
</reference>
<dbReference type="Gene3D" id="3.40.50.2000">
    <property type="entry name" value="Glycogen Phosphorylase B"/>
    <property type="match status" value="2"/>
</dbReference>
<evidence type="ECO:0000313" key="3">
    <source>
        <dbReference type="EMBL" id="SPX61273.1"/>
    </source>
</evidence>
<evidence type="ECO:0000313" key="2">
    <source>
        <dbReference type="EMBL" id="KTD01463.1"/>
    </source>
</evidence>
<protein>
    <submittedName>
        <fullName evidence="2">N-acylglucosamine 2-epimerase</fullName>
    </submittedName>
    <submittedName>
        <fullName evidence="3">Polysialic acid biosynthesis</fullName>
        <ecNumber evidence="3">5.1.3.14</ecNumber>
    </submittedName>
</protein>
<dbReference type="OrthoDB" id="9803238at2"/>
<dbReference type="EC" id="5.1.3.14" evidence="3"/>
<evidence type="ECO:0000313" key="5">
    <source>
        <dbReference type="Proteomes" id="UP000251942"/>
    </source>
</evidence>
<proteinExistence type="predicted"/>
<evidence type="ECO:0000259" key="1">
    <source>
        <dbReference type="Pfam" id="PF02350"/>
    </source>
</evidence>
<dbReference type="InterPro" id="IPR020004">
    <property type="entry name" value="UDP-GlcNAc_Epase"/>
</dbReference>
<accession>A0A0W0U1A7</accession>
<dbReference type="GO" id="GO:0004553">
    <property type="term" value="F:hydrolase activity, hydrolyzing O-glycosyl compounds"/>
    <property type="evidence" value="ECO:0007669"/>
    <property type="project" value="InterPro"/>
</dbReference>
<dbReference type="SUPFAM" id="SSF53756">
    <property type="entry name" value="UDP-Glycosyltransferase/glycogen phosphorylase"/>
    <property type="match status" value="1"/>
</dbReference>
<dbReference type="Proteomes" id="UP000251942">
    <property type="component" value="Unassembled WGS sequence"/>
</dbReference>
<dbReference type="EMBL" id="UASS01000018">
    <property type="protein sequence ID" value="SPX61273.1"/>
    <property type="molecule type" value="Genomic_DNA"/>
</dbReference>
<dbReference type="GO" id="GO:0008761">
    <property type="term" value="F:UDP-N-acetylglucosamine 2-epimerase activity"/>
    <property type="evidence" value="ECO:0007669"/>
    <property type="project" value="UniProtKB-EC"/>
</dbReference>